<name>A0ABN3VGH6_9PSEU</name>
<dbReference type="EMBL" id="BAAAUX010000015">
    <property type="protein sequence ID" value="GAA2798391.1"/>
    <property type="molecule type" value="Genomic_DNA"/>
</dbReference>
<dbReference type="RefSeq" id="WP_344681342.1">
    <property type="nucleotide sequence ID" value="NZ_BAAAUX010000015.1"/>
</dbReference>
<sequence length="75" mass="8844">MDIDGSVTQRDDESTFEAVARWRQTRAALDRLIREKTEFALREARTGGITPTEIAHRWRMTEGRVYQLLRQHDID</sequence>
<accession>A0ABN3VGH6</accession>
<keyword evidence="2" id="KW-1185">Reference proteome</keyword>
<evidence type="ECO:0000313" key="2">
    <source>
        <dbReference type="Proteomes" id="UP001500979"/>
    </source>
</evidence>
<gene>
    <name evidence="1" type="ORF">GCM10010470_36940</name>
</gene>
<proteinExistence type="predicted"/>
<dbReference type="Proteomes" id="UP001500979">
    <property type="component" value="Unassembled WGS sequence"/>
</dbReference>
<organism evidence="1 2">
    <name type="scientific">Saccharopolyspora taberi</name>
    <dbReference type="NCBI Taxonomy" id="60895"/>
    <lineage>
        <taxon>Bacteria</taxon>
        <taxon>Bacillati</taxon>
        <taxon>Actinomycetota</taxon>
        <taxon>Actinomycetes</taxon>
        <taxon>Pseudonocardiales</taxon>
        <taxon>Pseudonocardiaceae</taxon>
        <taxon>Saccharopolyspora</taxon>
    </lineage>
</organism>
<reference evidence="1 2" key="1">
    <citation type="journal article" date="2019" name="Int. J. Syst. Evol. Microbiol.">
        <title>The Global Catalogue of Microorganisms (GCM) 10K type strain sequencing project: providing services to taxonomists for standard genome sequencing and annotation.</title>
        <authorList>
            <consortium name="The Broad Institute Genomics Platform"/>
            <consortium name="The Broad Institute Genome Sequencing Center for Infectious Disease"/>
            <person name="Wu L."/>
            <person name="Ma J."/>
        </authorList>
    </citation>
    <scope>NUCLEOTIDE SEQUENCE [LARGE SCALE GENOMIC DNA]</scope>
    <source>
        <strain evidence="1 2">JCM 9383</strain>
    </source>
</reference>
<protein>
    <submittedName>
        <fullName evidence="1">Uncharacterized protein</fullName>
    </submittedName>
</protein>
<evidence type="ECO:0000313" key="1">
    <source>
        <dbReference type="EMBL" id="GAA2798391.1"/>
    </source>
</evidence>
<comment type="caution">
    <text evidence="1">The sequence shown here is derived from an EMBL/GenBank/DDBJ whole genome shotgun (WGS) entry which is preliminary data.</text>
</comment>